<evidence type="ECO:0000256" key="1">
    <source>
        <dbReference type="ARBA" id="ARBA00023002"/>
    </source>
</evidence>
<keyword evidence="5" id="KW-1185">Reference proteome</keyword>
<comment type="similarity">
    <text evidence="2">Belongs to the NAD(P)-dependent epimerase/dehydratase family. Dihydroflavonol-4-reductase subfamily.</text>
</comment>
<dbReference type="RefSeq" id="XP_016232921.1">
    <property type="nucleotide sequence ID" value="XM_016384298.1"/>
</dbReference>
<dbReference type="InterPro" id="IPR001509">
    <property type="entry name" value="Epimerase_deHydtase"/>
</dbReference>
<reference evidence="4 5" key="1">
    <citation type="submission" date="2015-01" db="EMBL/GenBank/DDBJ databases">
        <title>The Genome Sequence of Exophiala spinifera CBS89968.</title>
        <authorList>
            <consortium name="The Broad Institute Genomics Platform"/>
            <person name="Cuomo C."/>
            <person name="de Hoog S."/>
            <person name="Gorbushina A."/>
            <person name="Stielow B."/>
            <person name="Teixiera M."/>
            <person name="Abouelleil A."/>
            <person name="Chapman S.B."/>
            <person name="Priest M."/>
            <person name="Young S.K."/>
            <person name="Wortman J."/>
            <person name="Nusbaum C."/>
            <person name="Birren B."/>
        </authorList>
    </citation>
    <scope>NUCLEOTIDE SEQUENCE [LARGE SCALE GENOMIC DNA]</scope>
    <source>
        <strain evidence="4 5">CBS 89968</strain>
    </source>
</reference>
<protein>
    <recommendedName>
        <fullName evidence="3">NAD-dependent epimerase/dehydratase domain-containing protein</fullName>
    </recommendedName>
</protein>
<sequence length="344" mass="38194">MPALSHRGGTVLVTGATGFVGVWIVKKLLESGYQVKCAVRNDSKAQHLKNLFASHLEQLQLTPVGDISDEGVFDEAVKNVSAIIHTASPVHMRANDPEDIINPAVRGTLGILESALRYGSQLERIVLTSSCAAICSQSETNITLSELDWNDPSVQECREKGREALPLSKYSASKVLAEKAAWQFYERHKPEIAWDLTVLNPPWIFGPTLHEVPDFTAINPSWKLWFRAVTQGAEAQLTRPGHGWVDVRDVAEAHVRSLEVATAGGERIIICASQFVWQDWIVVAASMKNLRDHYKIANPVQGTISRAILFDSSKQKEILAIDFHKMEDVVRDSLENFHARGWAV</sequence>
<dbReference type="Proteomes" id="UP000053328">
    <property type="component" value="Unassembled WGS sequence"/>
</dbReference>
<dbReference type="Pfam" id="PF01370">
    <property type="entry name" value="Epimerase"/>
    <property type="match status" value="1"/>
</dbReference>
<evidence type="ECO:0000313" key="5">
    <source>
        <dbReference type="Proteomes" id="UP000053328"/>
    </source>
</evidence>
<gene>
    <name evidence="4" type="ORF">PV08_09983</name>
</gene>
<dbReference type="GeneID" id="27337066"/>
<dbReference type="Gene3D" id="3.40.50.720">
    <property type="entry name" value="NAD(P)-binding Rossmann-like Domain"/>
    <property type="match status" value="1"/>
</dbReference>
<dbReference type="OrthoDB" id="2735536at2759"/>
<dbReference type="InterPro" id="IPR036291">
    <property type="entry name" value="NAD(P)-bd_dom_sf"/>
</dbReference>
<accession>A0A0D2B270</accession>
<feature type="domain" description="NAD-dependent epimerase/dehydratase" evidence="3">
    <location>
        <begin position="11"/>
        <end position="266"/>
    </location>
</feature>
<dbReference type="PANTHER" id="PTHR10366">
    <property type="entry name" value="NAD DEPENDENT EPIMERASE/DEHYDRATASE"/>
    <property type="match status" value="1"/>
</dbReference>
<organism evidence="4 5">
    <name type="scientific">Exophiala spinifera</name>
    <dbReference type="NCBI Taxonomy" id="91928"/>
    <lineage>
        <taxon>Eukaryota</taxon>
        <taxon>Fungi</taxon>
        <taxon>Dikarya</taxon>
        <taxon>Ascomycota</taxon>
        <taxon>Pezizomycotina</taxon>
        <taxon>Eurotiomycetes</taxon>
        <taxon>Chaetothyriomycetidae</taxon>
        <taxon>Chaetothyriales</taxon>
        <taxon>Herpotrichiellaceae</taxon>
        <taxon>Exophiala</taxon>
    </lineage>
</organism>
<dbReference type="PANTHER" id="PTHR10366:SF564">
    <property type="entry name" value="STEROL-4-ALPHA-CARBOXYLATE 3-DEHYDROGENASE, DECARBOXYLATING"/>
    <property type="match status" value="1"/>
</dbReference>
<dbReference type="SUPFAM" id="SSF51735">
    <property type="entry name" value="NAD(P)-binding Rossmann-fold domains"/>
    <property type="match status" value="1"/>
</dbReference>
<dbReference type="InterPro" id="IPR050425">
    <property type="entry name" value="NAD(P)_dehydrat-like"/>
</dbReference>
<keyword evidence="1" id="KW-0560">Oxidoreductase</keyword>
<evidence type="ECO:0000313" key="4">
    <source>
        <dbReference type="EMBL" id="KIW12705.1"/>
    </source>
</evidence>
<dbReference type="HOGENOM" id="CLU_007383_9_2_1"/>
<dbReference type="STRING" id="91928.A0A0D2B270"/>
<dbReference type="AlphaFoldDB" id="A0A0D2B270"/>
<evidence type="ECO:0000259" key="3">
    <source>
        <dbReference type="Pfam" id="PF01370"/>
    </source>
</evidence>
<dbReference type="EMBL" id="KN847498">
    <property type="protein sequence ID" value="KIW12705.1"/>
    <property type="molecule type" value="Genomic_DNA"/>
</dbReference>
<evidence type="ECO:0000256" key="2">
    <source>
        <dbReference type="ARBA" id="ARBA00023445"/>
    </source>
</evidence>
<proteinExistence type="inferred from homology"/>
<dbReference type="GO" id="GO:0016616">
    <property type="term" value="F:oxidoreductase activity, acting on the CH-OH group of donors, NAD or NADP as acceptor"/>
    <property type="evidence" value="ECO:0007669"/>
    <property type="project" value="TreeGrafter"/>
</dbReference>
<name>A0A0D2B270_9EURO</name>
<dbReference type="VEuPathDB" id="FungiDB:PV08_09983"/>